<feature type="transmembrane region" description="Helical" evidence="4">
    <location>
        <begin position="142"/>
        <end position="164"/>
    </location>
</feature>
<evidence type="ECO:0000259" key="5">
    <source>
        <dbReference type="PROSITE" id="PS50850"/>
    </source>
</evidence>
<feature type="domain" description="Major facilitator superfamily (MFS) profile" evidence="5">
    <location>
        <begin position="72"/>
        <end position="454"/>
    </location>
</feature>
<dbReference type="CDD" id="cd17324">
    <property type="entry name" value="MFS_NepI_like"/>
    <property type="match status" value="1"/>
</dbReference>
<evidence type="ECO:0000256" key="4">
    <source>
        <dbReference type="SAM" id="Phobius"/>
    </source>
</evidence>
<gene>
    <name evidence="6" type="ORF">SAMN05216464_10668</name>
</gene>
<dbReference type="EMBL" id="FNAI01000006">
    <property type="protein sequence ID" value="SDE41915.1"/>
    <property type="molecule type" value="Genomic_DNA"/>
</dbReference>
<dbReference type="Proteomes" id="UP000199072">
    <property type="component" value="Unassembled WGS sequence"/>
</dbReference>
<feature type="transmembrane region" description="Helical" evidence="4">
    <location>
        <begin position="279"/>
        <end position="300"/>
    </location>
</feature>
<dbReference type="AlphaFoldDB" id="A0A1G7CTT8"/>
<evidence type="ECO:0000313" key="6">
    <source>
        <dbReference type="EMBL" id="SDE41915.1"/>
    </source>
</evidence>
<dbReference type="InterPro" id="IPR011701">
    <property type="entry name" value="MFS"/>
</dbReference>
<dbReference type="PROSITE" id="PS50850">
    <property type="entry name" value="MFS"/>
    <property type="match status" value="1"/>
</dbReference>
<keyword evidence="3 4" id="KW-0472">Membrane</keyword>
<feature type="transmembrane region" description="Helical" evidence="4">
    <location>
        <begin position="228"/>
        <end position="248"/>
    </location>
</feature>
<keyword evidence="7" id="KW-1185">Reference proteome</keyword>
<evidence type="ECO:0000313" key="7">
    <source>
        <dbReference type="Proteomes" id="UP000199072"/>
    </source>
</evidence>
<evidence type="ECO:0000256" key="2">
    <source>
        <dbReference type="ARBA" id="ARBA00022989"/>
    </source>
</evidence>
<feature type="transmembrane region" description="Helical" evidence="4">
    <location>
        <begin position="312"/>
        <end position="330"/>
    </location>
</feature>
<dbReference type="Gene3D" id="1.20.1250.20">
    <property type="entry name" value="MFS general substrate transporter like domains"/>
    <property type="match status" value="1"/>
</dbReference>
<feature type="transmembrane region" description="Helical" evidence="4">
    <location>
        <begin position="199"/>
        <end position="216"/>
    </location>
</feature>
<keyword evidence="1 4" id="KW-0812">Transmembrane</keyword>
<dbReference type="PANTHER" id="PTHR42910:SF1">
    <property type="entry name" value="MAJOR FACILITATOR SUPERFAMILY (MFS) PROFILE DOMAIN-CONTAINING PROTEIN"/>
    <property type="match status" value="1"/>
</dbReference>
<dbReference type="SUPFAM" id="SSF103473">
    <property type="entry name" value="MFS general substrate transporter"/>
    <property type="match status" value="1"/>
</dbReference>
<protein>
    <submittedName>
        <fullName evidence="6">Predicted arabinose efflux permease, MFS family</fullName>
    </submittedName>
</protein>
<accession>A0A1G7CTT8</accession>
<feature type="transmembrane region" description="Helical" evidence="4">
    <location>
        <begin position="12"/>
        <end position="34"/>
    </location>
</feature>
<name>A0A1G7CTT8_9SPHI</name>
<feature type="transmembrane region" description="Helical" evidence="4">
    <location>
        <begin position="403"/>
        <end position="422"/>
    </location>
</feature>
<dbReference type="GO" id="GO:0022857">
    <property type="term" value="F:transmembrane transporter activity"/>
    <property type="evidence" value="ECO:0007669"/>
    <property type="project" value="InterPro"/>
</dbReference>
<dbReference type="STRING" id="1391627.SAMN05216464_10668"/>
<feature type="transmembrane region" description="Helical" evidence="4">
    <location>
        <begin position="112"/>
        <end position="130"/>
    </location>
</feature>
<dbReference type="PANTHER" id="PTHR42910">
    <property type="entry name" value="TRANSPORTER SCO4007-RELATED"/>
    <property type="match status" value="1"/>
</dbReference>
<evidence type="ECO:0000256" key="1">
    <source>
        <dbReference type="ARBA" id="ARBA00022692"/>
    </source>
</evidence>
<feature type="transmembrane region" description="Helical" evidence="4">
    <location>
        <begin position="170"/>
        <end position="187"/>
    </location>
</feature>
<feature type="transmembrane region" description="Helical" evidence="4">
    <location>
        <begin position="428"/>
        <end position="448"/>
    </location>
</feature>
<dbReference type="InterPro" id="IPR020846">
    <property type="entry name" value="MFS_dom"/>
</dbReference>
<feature type="transmembrane region" description="Helical" evidence="4">
    <location>
        <begin position="71"/>
        <end position="92"/>
    </location>
</feature>
<evidence type="ECO:0000256" key="3">
    <source>
        <dbReference type="ARBA" id="ARBA00023136"/>
    </source>
</evidence>
<sequence length="456" mass="50725">MHFFVKIYKKHLLAVIFSSIFKLHNIYLIVFYEIKITLIKPFLKNAYALLHRIYLKTAMTATQPSKDHPHLTMFTLWIMTIATSLVVANIYYNQPLLADIAHTFNITDKKAQQVSLFTQIGYATGLLFIIPLADMVKRKRLIVIDFAVVIIALLASAMATSILVMTVAGFLLGLSSVIPQLLIPMAAHLAKPHERGKKIGFVMSGLLIGILLSRTLSGFVGEHWGWRAMYYIATGLMLAMWLMIFLFLPEVEPDYKGNYKNLMKSLVHLIKTQPKLRMAAFRGALCFAGFSAFWTTLVFLLKQPQFNEGSAAAGAFGLVGAFGALAAGMMGRLSDKMDSYKLSGYTLLLVLISYIVFYFSSHSIAGLIIGVIILDMGVQATHISNQSIIFSLIPEARNRLNTVYMVSYFVGGASGTFLASQLWKNYQWNGVCAIGAAFAGIALIVHFINYKKNVRI</sequence>
<dbReference type="Pfam" id="PF07690">
    <property type="entry name" value="MFS_1"/>
    <property type="match status" value="1"/>
</dbReference>
<keyword evidence="2 4" id="KW-1133">Transmembrane helix</keyword>
<organism evidence="6 7">
    <name type="scientific">Mucilaginibacter pineti</name>
    <dbReference type="NCBI Taxonomy" id="1391627"/>
    <lineage>
        <taxon>Bacteria</taxon>
        <taxon>Pseudomonadati</taxon>
        <taxon>Bacteroidota</taxon>
        <taxon>Sphingobacteriia</taxon>
        <taxon>Sphingobacteriales</taxon>
        <taxon>Sphingobacteriaceae</taxon>
        <taxon>Mucilaginibacter</taxon>
    </lineage>
</organism>
<proteinExistence type="predicted"/>
<reference evidence="6 7" key="1">
    <citation type="submission" date="2016-10" db="EMBL/GenBank/DDBJ databases">
        <authorList>
            <person name="de Groot N.N."/>
        </authorList>
    </citation>
    <scope>NUCLEOTIDE SEQUENCE [LARGE SCALE GENOMIC DNA]</scope>
    <source>
        <strain evidence="6 7">47C3B</strain>
    </source>
</reference>
<dbReference type="InterPro" id="IPR036259">
    <property type="entry name" value="MFS_trans_sf"/>
</dbReference>